<keyword evidence="2" id="KW-1185">Reference proteome</keyword>
<evidence type="ECO:0000313" key="2">
    <source>
        <dbReference type="Proteomes" id="UP000241842"/>
    </source>
</evidence>
<dbReference type="OrthoDB" id="10264at10239"/>
<reference evidence="2" key="1">
    <citation type="submission" date="2017-10" db="EMBL/GenBank/DDBJ databases">
        <title>Isolation and characterization of a group of new proteus bacteriophages.</title>
        <authorList>
            <person name="Kozlova Y.N."/>
            <person name="Morozova V.V."/>
            <person name="Babkin I.V."/>
            <person name="Tikunova N.V."/>
            <person name="Bokovaya O.V."/>
            <person name="Shedko E.D."/>
        </authorList>
    </citation>
    <scope>NUCLEOTIDE SEQUENCE [LARGE SCALE GENOMIC DNA]</scope>
</reference>
<dbReference type="RefSeq" id="YP_009620663.1">
    <property type="nucleotide sequence ID" value="NC_042090.1"/>
</dbReference>
<dbReference type="KEGG" id="vg:40097316"/>
<name>A0A2H4PRP7_9CAUD</name>
<accession>A0A2H4PRP7</accession>
<organism evidence="1 2">
    <name type="scientific">Proteus phage PM135</name>
    <dbReference type="NCBI Taxonomy" id="2048008"/>
    <lineage>
        <taxon>Viruses</taxon>
        <taxon>Duplodnaviria</taxon>
        <taxon>Heunggongvirae</taxon>
        <taxon>Uroviricota</taxon>
        <taxon>Caudoviricetes</taxon>
        <taxon>Demerecviridae</taxon>
        <taxon>Novosibvirus</taxon>
        <taxon>Novosibvirus PM135</taxon>
    </lineage>
</organism>
<sequence length="572" mass="64431">MYKIESLSKAHKECLAKMAQDLNFYGKRILESKLGVCEQVASAFHKDTGREISSTDLMDWYEENRPVKVATKREKAIKEDTRPVSDGILNNEWERWETLSGNCWILTSAQNNTDLNKPFWLALKRLSDYLNAPILTNSVTYALTEFKKMDRLEHRYPEEIRSTLINENVYLGNNGFCFLAKTNITPSARFPIQGLGGILPPNASGAFGTVKQDSESLPVAKGCDSRQIFGTGTLTQRNYRGKKAGQKVEPFHTYGALIVTMDEDGYHHVRQIQSVDDTGAFYDFDGNEVFYVTPDSIDLVNVDEDRPVSAIQYGDIHAEKVDPLVAEISWDMSYPYSLSRRLKPVYTCIHDVIDFMSRNHHNRNNPDFLFEQWLLGRENGGRSVEDDLRDTANVLEQIAENQDTTLVIVESNHDLALTRWLTDRDYKVGYDPANAITYHSLNLAKFEALKAGKEFNALEHALNNIGGLDIDNIRYLSVDEDFTVAGVAMGFHGHNGINGSRGSAKGYTKMFMPMNTGHTHSASILDNVWTAGVSGLKDMGYNIGGTSWTQSHIITFKNGQRMLLNVVNGRFF</sequence>
<proteinExistence type="predicted"/>
<dbReference type="EMBL" id="MG030347">
    <property type="protein sequence ID" value="ATW69979.1"/>
    <property type="molecule type" value="Genomic_DNA"/>
</dbReference>
<evidence type="ECO:0000313" key="1">
    <source>
        <dbReference type="EMBL" id="ATW69979.1"/>
    </source>
</evidence>
<protein>
    <submittedName>
        <fullName evidence="1">DNA transfer protein</fullName>
    </submittedName>
</protein>
<dbReference type="Proteomes" id="UP000241842">
    <property type="component" value="Segment"/>
</dbReference>
<dbReference type="GeneID" id="40097316"/>